<keyword evidence="3 5" id="KW-1133">Transmembrane helix</keyword>
<dbReference type="AlphaFoldDB" id="U4KS25"/>
<gene>
    <name evidence="7" type="ORF">BN85312420</name>
</gene>
<feature type="transmembrane region" description="Helical" evidence="5">
    <location>
        <begin position="428"/>
        <end position="446"/>
    </location>
</feature>
<evidence type="ECO:0000256" key="4">
    <source>
        <dbReference type="ARBA" id="ARBA00023136"/>
    </source>
</evidence>
<proteinExistence type="predicted"/>
<dbReference type="PANTHER" id="PTHR37422:SF13">
    <property type="entry name" value="LIPOPOLYSACCHARIDE BIOSYNTHESIS PROTEIN PA4999-RELATED"/>
    <property type="match status" value="1"/>
</dbReference>
<feature type="transmembrane region" description="Helical" evidence="5">
    <location>
        <begin position="372"/>
        <end position="392"/>
    </location>
</feature>
<evidence type="ECO:0000313" key="7">
    <source>
        <dbReference type="EMBL" id="CCV66263.1"/>
    </source>
</evidence>
<sequence length="457" mass="52938">MKKIERFLNSNYYLILITLIGFLTWVMKDDYQQYNEYGMLLLLIPMSLIFMLFENTMYTMPLFATLLYIYNVQGMNLETISGFHFVYVLFFFLVIGPIVHLIRFKPTFKKGALFLAFFLSALAQILSIFYVKVTPTYLQISLFGFFYLLLYVFFVSTSKPSLAYVMKIMFFMSLLLSGEILFNIYQGFQSYGIEIGIKERIKLGMKTSWGRGDYGWGNINDVVIHLVLMMPSQVYYLLKYPKRLVLWFFPLLSSFTIFLSASRGGYISLGLSILCFAVILIRYGKRHTYYNGLIALVVTSLILIKFPVLVETAVEVFMQGGLDDLDQFSSSRITLYKHAVELFKQYPIFGAGWESMTDIGNPNRIQVFHSTLFHTMAVMGSFGLIALVVYFYQTYRLMIEKRKFEVLFIIIGVTVTQIHGLIDNTQFMLVYTFITIILMVSIENNTQIETKTVPILN</sequence>
<evidence type="ECO:0000256" key="2">
    <source>
        <dbReference type="ARBA" id="ARBA00022692"/>
    </source>
</evidence>
<organism evidence="7 8">
    <name type="scientific">Acholeplasma brassicae</name>
    <dbReference type="NCBI Taxonomy" id="61635"/>
    <lineage>
        <taxon>Bacteria</taxon>
        <taxon>Bacillati</taxon>
        <taxon>Mycoplasmatota</taxon>
        <taxon>Mollicutes</taxon>
        <taxon>Acholeplasmatales</taxon>
        <taxon>Acholeplasmataceae</taxon>
        <taxon>Acholeplasma</taxon>
    </lineage>
</organism>
<dbReference type="GO" id="GO:0016020">
    <property type="term" value="C:membrane"/>
    <property type="evidence" value="ECO:0007669"/>
    <property type="project" value="UniProtKB-SubCell"/>
</dbReference>
<dbReference type="OrthoDB" id="384103at2"/>
<feature type="transmembrane region" description="Helical" evidence="5">
    <location>
        <begin position="244"/>
        <end position="260"/>
    </location>
</feature>
<dbReference type="RefSeq" id="WP_030005123.1">
    <property type="nucleotide sequence ID" value="NC_022549.1"/>
</dbReference>
<name>U4KS25_9MOLU</name>
<dbReference type="EMBL" id="FO681348">
    <property type="protein sequence ID" value="CCV66263.1"/>
    <property type="molecule type" value="Genomic_DNA"/>
</dbReference>
<keyword evidence="7" id="KW-0436">Ligase</keyword>
<evidence type="ECO:0000313" key="8">
    <source>
        <dbReference type="Proteomes" id="UP000032737"/>
    </source>
</evidence>
<dbReference type="InterPro" id="IPR051533">
    <property type="entry name" value="WaaL-like"/>
</dbReference>
<dbReference type="InterPro" id="IPR007016">
    <property type="entry name" value="O-antigen_ligase-rel_domated"/>
</dbReference>
<accession>U4KS25</accession>
<protein>
    <submittedName>
        <fullName evidence="7">Predicted O-antigen ligase-related protein</fullName>
    </submittedName>
</protein>
<dbReference type="Proteomes" id="UP000032737">
    <property type="component" value="Chromosome"/>
</dbReference>
<feature type="transmembrane region" description="Helical" evidence="5">
    <location>
        <begin position="40"/>
        <end position="70"/>
    </location>
</feature>
<feature type="transmembrane region" description="Helical" evidence="5">
    <location>
        <begin position="12"/>
        <end position="28"/>
    </location>
</feature>
<feature type="domain" description="O-antigen ligase-related" evidence="6">
    <location>
        <begin position="251"/>
        <end position="387"/>
    </location>
</feature>
<evidence type="ECO:0000259" key="6">
    <source>
        <dbReference type="Pfam" id="PF04932"/>
    </source>
</evidence>
<keyword evidence="2 5" id="KW-0812">Transmembrane</keyword>
<dbReference type="KEGG" id="abra:BN85312420"/>
<feature type="transmembrane region" description="Helical" evidence="5">
    <location>
        <begin position="137"/>
        <end position="156"/>
    </location>
</feature>
<dbReference type="PANTHER" id="PTHR37422">
    <property type="entry name" value="TEICHURONIC ACID BIOSYNTHESIS PROTEIN TUAE"/>
    <property type="match status" value="1"/>
</dbReference>
<feature type="transmembrane region" description="Helical" evidence="5">
    <location>
        <begin position="266"/>
        <end position="283"/>
    </location>
</feature>
<feature type="transmembrane region" description="Helical" evidence="5">
    <location>
        <begin position="168"/>
        <end position="188"/>
    </location>
</feature>
<dbReference type="STRING" id="61635.BN85312420"/>
<comment type="subcellular location">
    <subcellularLocation>
        <location evidence="1">Membrane</location>
        <topology evidence="1">Multi-pass membrane protein</topology>
    </subcellularLocation>
</comment>
<keyword evidence="8" id="KW-1185">Reference proteome</keyword>
<feature type="transmembrane region" description="Helical" evidence="5">
    <location>
        <begin position="290"/>
        <end position="310"/>
    </location>
</feature>
<feature type="transmembrane region" description="Helical" evidence="5">
    <location>
        <begin position="113"/>
        <end position="131"/>
    </location>
</feature>
<dbReference type="Pfam" id="PF04932">
    <property type="entry name" value="Wzy_C"/>
    <property type="match status" value="1"/>
</dbReference>
<dbReference type="GO" id="GO:0016874">
    <property type="term" value="F:ligase activity"/>
    <property type="evidence" value="ECO:0007669"/>
    <property type="project" value="UniProtKB-KW"/>
</dbReference>
<keyword evidence="4 5" id="KW-0472">Membrane</keyword>
<feature type="transmembrane region" description="Helical" evidence="5">
    <location>
        <begin position="82"/>
        <end position="101"/>
    </location>
</feature>
<evidence type="ECO:0000256" key="3">
    <source>
        <dbReference type="ARBA" id="ARBA00022989"/>
    </source>
</evidence>
<evidence type="ECO:0000256" key="5">
    <source>
        <dbReference type="SAM" id="Phobius"/>
    </source>
</evidence>
<dbReference type="HOGENOM" id="CLU_598033_0_0_14"/>
<feature type="transmembrane region" description="Helical" evidence="5">
    <location>
        <begin position="404"/>
        <end position="422"/>
    </location>
</feature>
<evidence type="ECO:0000256" key="1">
    <source>
        <dbReference type="ARBA" id="ARBA00004141"/>
    </source>
</evidence>
<reference evidence="7 8" key="1">
    <citation type="journal article" date="2013" name="J. Mol. Microbiol. Biotechnol.">
        <title>Analysis of the Complete Genomes of Acholeplasma brassicae , A. palmae and A. laidlawii and Their Comparison to the Obligate Parasites from ' Candidatus Phytoplasma'.</title>
        <authorList>
            <person name="Kube M."/>
            <person name="Siewert C."/>
            <person name="Migdoll A.M."/>
            <person name="Duduk B."/>
            <person name="Holz S."/>
            <person name="Rabus R."/>
            <person name="Seemuller E."/>
            <person name="Mitrovic J."/>
            <person name="Muller I."/>
            <person name="Buttner C."/>
            <person name="Reinhardt R."/>
        </authorList>
    </citation>
    <scope>NUCLEOTIDE SEQUENCE [LARGE SCALE GENOMIC DNA]</scope>
    <source>
        <strain evidence="8">0502</strain>
    </source>
</reference>